<dbReference type="AlphaFoldDB" id="A0A660CKL8"/>
<evidence type="ECO:0000313" key="4">
    <source>
        <dbReference type="Proteomes" id="UP000317303"/>
    </source>
</evidence>
<evidence type="ECO:0000256" key="2">
    <source>
        <dbReference type="SAM" id="Phobius"/>
    </source>
</evidence>
<keyword evidence="2" id="KW-0812">Transmembrane</keyword>
<keyword evidence="2" id="KW-0472">Membrane</keyword>
<feature type="region of interest" description="Disordered" evidence="1">
    <location>
        <begin position="104"/>
        <end position="127"/>
    </location>
</feature>
<reference evidence="3 4" key="1">
    <citation type="submission" date="2019-07" db="EMBL/GenBank/DDBJ databases">
        <title>R&amp;d 2014.</title>
        <authorList>
            <person name="Klenk H.-P."/>
        </authorList>
    </citation>
    <scope>NUCLEOTIDE SEQUENCE [LARGE SCALE GENOMIC DNA]</scope>
    <source>
        <strain evidence="3 4">DSM 43194</strain>
    </source>
</reference>
<evidence type="ECO:0000256" key="1">
    <source>
        <dbReference type="SAM" id="MobiDB-lite"/>
    </source>
</evidence>
<evidence type="ECO:0000313" key="3">
    <source>
        <dbReference type="EMBL" id="TWH22199.1"/>
    </source>
</evidence>
<gene>
    <name evidence="3" type="ORF">JD82_04076</name>
</gene>
<name>A0A660CKL8_9PSEU</name>
<proteinExistence type="predicted"/>
<comment type="caution">
    <text evidence="3">The sequence shown here is derived from an EMBL/GenBank/DDBJ whole genome shotgun (WGS) entry which is preliminary data.</text>
</comment>
<organism evidence="3 4">
    <name type="scientific">Prauserella rugosa</name>
    <dbReference type="NCBI Taxonomy" id="43354"/>
    <lineage>
        <taxon>Bacteria</taxon>
        <taxon>Bacillati</taxon>
        <taxon>Actinomycetota</taxon>
        <taxon>Actinomycetes</taxon>
        <taxon>Pseudonocardiales</taxon>
        <taxon>Pseudonocardiaceae</taxon>
        <taxon>Prauserella</taxon>
    </lineage>
</organism>
<feature type="transmembrane region" description="Helical" evidence="2">
    <location>
        <begin position="6"/>
        <end position="27"/>
    </location>
</feature>
<feature type="region of interest" description="Disordered" evidence="1">
    <location>
        <begin position="236"/>
        <end position="261"/>
    </location>
</feature>
<dbReference type="Proteomes" id="UP000317303">
    <property type="component" value="Unassembled WGS sequence"/>
</dbReference>
<feature type="region of interest" description="Disordered" evidence="1">
    <location>
        <begin position="38"/>
        <end position="60"/>
    </location>
</feature>
<dbReference type="EMBL" id="VLJV01000001">
    <property type="protein sequence ID" value="TWH22199.1"/>
    <property type="molecule type" value="Genomic_DNA"/>
</dbReference>
<keyword evidence="4" id="KW-1185">Reference proteome</keyword>
<dbReference type="RefSeq" id="WP_030532899.1">
    <property type="nucleotide sequence ID" value="NZ_JOIJ01000010.1"/>
</dbReference>
<sequence>MELDAGTTTLLIVVAFGLGCWLLGWLWTRAEERRVTTQRTRFTQQVGGVEHTGDGPTRPTFGHFDPPDAYTPPFHWAVEWNHRGFHTLVYETRTVKIKNASGSSTSKVKKVTHHSAVQMPAPPTPWLRIQPRTRYTDVFVDAADTVQGTAADHHDLIVECRDPEFARTFVSQQLVDTIMSPRYAKPFRPTVTFEHGVVQADQRGPGRLHPEGTIAAADLLADVLQTIPRTVWNRTDASWNRTEAPHETGPSGMSSKDGGTP</sequence>
<accession>A0A660CKL8</accession>
<protein>
    <submittedName>
        <fullName evidence="3">Uncharacterized protein</fullName>
    </submittedName>
</protein>
<keyword evidence="2" id="KW-1133">Transmembrane helix</keyword>